<evidence type="ECO:0000256" key="1">
    <source>
        <dbReference type="ARBA" id="ARBA00006484"/>
    </source>
</evidence>
<comment type="similarity">
    <text evidence="1 3">Belongs to the short-chain dehydrogenases/reductases (SDR) family.</text>
</comment>
<dbReference type="Pfam" id="PF00106">
    <property type="entry name" value="adh_short"/>
    <property type="match status" value="1"/>
</dbReference>
<dbReference type="SUPFAM" id="SSF51735">
    <property type="entry name" value="NAD(P)-binding Rossmann-fold domains"/>
    <property type="match status" value="1"/>
</dbReference>
<dbReference type="PANTHER" id="PTHR42901:SF1">
    <property type="entry name" value="ALCOHOL DEHYDROGENASE"/>
    <property type="match status" value="1"/>
</dbReference>
<dbReference type="GO" id="GO:0016616">
    <property type="term" value="F:oxidoreductase activity, acting on the CH-OH group of donors, NAD or NADP as acceptor"/>
    <property type="evidence" value="ECO:0007669"/>
    <property type="project" value="UniProtKB-ARBA"/>
</dbReference>
<evidence type="ECO:0000256" key="3">
    <source>
        <dbReference type="RuleBase" id="RU000363"/>
    </source>
</evidence>
<dbReference type="PRINTS" id="PR00081">
    <property type="entry name" value="GDHRDH"/>
</dbReference>
<dbReference type="InterPro" id="IPR020904">
    <property type="entry name" value="Sc_DH/Rdtase_CS"/>
</dbReference>
<protein>
    <submittedName>
        <fullName evidence="4">SDR family NAD(P)-dependent oxidoreductase</fullName>
    </submittedName>
</protein>
<evidence type="ECO:0000313" key="4">
    <source>
        <dbReference type="EMBL" id="HED10405.1"/>
    </source>
</evidence>
<accession>A0A7V1LLY3</accession>
<sequence length="253" mass="27109">MTTMKGKRVLITGASSGIGRACAGVFAAEGAHLILIARRRERLDELDAELKEKYGISVETLVLDVRQRPAVEEALKGVDAVDVLINNAGLALGMGRVQEANPDHYDAMIDTNVKGLLYVTRQMVPKMIARGRGDIINIGSIAGHEVYPGGAVYCASKHAVDALTKGLRLDVVDTALRVSSIDPGLVETEFSVVRFEGDKQKADNVYKGMEPLTGQDIADVALFIASRPPHVQIADVVIFPTAQAAATVVHRRG</sequence>
<dbReference type="PROSITE" id="PS00061">
    <property type="entry name" value="ADH_SHORT"/>
    <property type="match status" value="1"/>
</dbReference>
<keyword evidence="2" id="KW-0560">Oxidoreductase</keyword>
<reference evidence="4" key="1">
    <citation type="journal article" date="2020" name="mSystems">
        <title>Genome- and Community-Level Interaction Insights into Carbon Utilization and Element Cycling Functions of Hydrothermarchaeota in Hydrothermal Sediment.</title>
        <authorList>
            <person name="Zhou Z."/>
            <person name="Liu Y."/>
            <person name="Xu W."/>
            <person name="Pan J."/>
            <person name="Luo Z.H."/>
            <person name="Li M."/>
        </authorList>
    </citation>
    <scope>NUCLEOTIDE SEQUENCE [LARGE SCALE GENOMIC DNA]</scope>
    <source>
        <strain evidence="4">HyVt-456</strain>
    </source>
</reference>
<organism evidence="4">
    <name type="scientific">Caldithrix abyssi</name>
    <dbReference type="NCBI Taxonomy" id="187145"/>
    <lineage>
        <taxon>Bacteria</taxon>
        <taxon>Pseudomonadati</taxon>
        <taxon>Calditrichota</taxon>
        <taxon>Calditrichia</taxon>
        <taxon>Calditrichales</taxon>
        <taxon>Calditrichaceae</taxon>
        <taxon>Caldithrix</taxon>
    </lineage>
</organism>
<dbReference type="FunFam" id="3.40.50.720:FF:000047">
    <property type="entry name" value="NADP-dependent L-serine/L-allo-threonine dehydrogenase"/>
    <property type="match status" value="1"/>
</dbReference>
<dbReference type="EMBL" id="DRLD01000189">
    <property type="protein sequence ID" value="HED10405.1"/>
    <property type="molecule type" value="Genomic_DNA"/>
</dbReference>
<name>A0A7V1LLY3_CALAY</name>
<dbReference type="InterPro" id="IPR002347">
    <property type="entry name" value="SDR_fam"/>
</dbReference>
<proteinExistence type="inferred from homology"/>
<gene>
    <name evidence="4" type="ORF">ENJ10_06930</name>
</gene>
<dbReference type="AlphaFoldDB" id="A0A7V1LLY3"/>
<dbReference type="PANTHER" id="PTHR42901">
    <property type="entry name" value="ALCOHOL DEHYDROGENASE"/>
    <property type="match status" value="1"/>
</dbReference>
<dbReference type="Proteomes" id="UP000886005">
    <property type="component" value="Unassembled WGS sequence"/>
</dbReference>
<dbReference type="PRINTS" id="PR00080">
    <property type="entry name" value="SDRFAMILY"/>
</dbReference>
<evidence type="ECO:0000256" key="2">
    <source>
        <dbReference type="ARBA" id="ARBA00023002"/>
    </source>
</evidence>
<dbReference type="InterPro" id="IPR036291">
    <property type="entry name" value="NAD(P)-bd_dom_sf"/>
</dbReference>
<dbReference type="Gene3D" id="3.40.50.720">
    <property type="entry name" value="NAD(P)-binding Rossmann-like Domain"/>
    <property type="match status" value="1"/>
</dbReference>
<comment type="caution">
    <text evidence="4">The sequence shown here is derived from an EMBL/GenBank/DDBJ whole genome shotgun (WGS) entry which is preliminary data.</text>
</comment>